<reference evidence="2" key="4">
    <citation type="submission" date="2019-03" db="UniProtKB">
        <authorList>
            <consortium name="EnsemblPlants"/>
        </authorList>
    </citation>
    <scope>IDENTIFICATION</scope>
</reference>
<proteinExistence type="predicted"/>
<dbReference type="Proteomes" id="UP000015105">
    <property type="component" value="Chromosome 6D"/>
</dbReference>
<organism evidence="2 3">
    <name type="scientific">Aegilops tauschii subsp. strangulata</name>
    <name type="common">Goatgrass</name>
    <dbReference type="NCBI Taxonomy" id="200361"/>
    <lineage>
        <taxon>Eukaryota</taxon>
        <taxon>Viridiplantae</taxon>
        <taxon>Streptophyta</taxon>
        <taxon>Embryophyta</taxon>
        <taxon>Tracheophyta</taxon>
        <taxon>Spermatophyta</taxon>
        <taxon>Magnoliopsida</taxon>
        <taxon>Liliopsida</taxon>
        <taxon>Poales</taxon>
        <taxon>Poaceae</taxon>
        <taxon>BOP clade</taxon>
        <taxon>Pooideae</taxon>
        <taxon>Triticodae</taxon>
        <taxon>Triticeae</taxon>
        <taxon>Triticinae</taxon>
        <taxon>Aegilops</taxon>
    </lineage>
</organism>
<reference evidence="3" key="2">
    <citation type="journal article" date="2017" name="Nat. Plants">
        <title>The Aegilops tauschii genome reveals multiple impacts of transposons.</title>
        <authorList>
            <person name="Zhao G."/>
            <person name="Zou C."/>
            <person name="Li K."/>
            <person name="Wang K."/>
            <person name="Li T."/>
            <person name="Gao L."/>
            <person name="Zhang X."/>
            <person name="Wang H."/>
            <person name="Yang Z."/>
            <person name="Liu X."/>
            <person name="Jiang W."/>
            <person name="Mao L."/>
            <person name="Kong X."/>
            <person name="Jiao Y."/>
            <person name="Jia J."/>
        </authorList>
    </citation>
    <scope>NUCLEOTIDE SEQUENCE [LARGE SCALE GENOMIC DNA]</scope>
    <source>
        <strain evidence="3">cv. AL8/78</strain>
    </source>
</reference>
<sequence length="48" mass="4892">MSWSRLVATQANPSRPSHQPTRSRPAPPAAAPGSRGAGAAAAADRRLS</sequence>
<accession>A0A453Q287</accession>
<dbReference type="AlphaFoldDB" id="A0A453Q287"/>
<feature type="compositionally biased region" description="Polar residues" evidence="1">
    <location>
        <begin position="1"/>
        <end position="20"/>
    </location>
</feature>
<evidence type="ECO:0000313" key="3">
    <source>
        <dbReference type="Proteomes" id="UP000015105"/>
    </source>
</evidence>
<evidence type="ECO:0000256" key="1">
    <source>
        <dbReference type="SAM" id="MobiDB-lite"/>
    </source>
</evidence>
<evidence type="ECO:0000313" key="2">
    <source>
        <dbReference type="EnsemblPlants" id="AET6Gv20954000.17"/>
    </source>
</evidence>
<reference evidence="2" key="5">
    <citation type="journal article" date="2021" name="G3 (Bethesda)">
        <title>Aegilops tauschii genome assembly Aet v5.0 features greater sequence contiguity and improved annotation.</title>
        <authorList>
            <person name="Wang L."/>
            <person name="Zhu T."/>
            <person name="Rodriguez J.C."/>
            <person name="Deal K.R."/>
            <person name="Dubcovsky J."/>
            <person name="McGuire P.E."/>
            <person name="Lux T."/>
            <person name="Spannagl M."/>
            <person name="Mayer K.F.X."/>
            <person name="Baldrich P."/>
            <person name="Meyers B.C."/>
            <person name="Huo N."/>
            <person name="Gu Y.Q."/>
            <person name="Zhou H."/>
            <person name="Devos K.M."/>
            <person name="Bennetzen J.L."/>
            <person name="Unver T."/>
            <person name="Budak H."/>
            <person name="Gulick P.J."/>
            <person name="Galiba G."/>
            <person name="Kalapos B."/>
            <person name="Nelson D.R."/>
            <person name="Li P."/>
            <person name="You F.M."/>
            <person name="Luo M.C."/>
            <person name="Dvorak J."/>
        </authorList>
    </citation>
    <scope>NUCLEOTIDE SEQUENCE [LARGE SCALE GENOMIC DNA]</scope>
    <source>
        <strain evidence="2">cv. AL8/78</strain>
    </source>
</reference>
<feature type="region of interest" description="Disordered" evidence="1">
    <location>
        <begin position="1"/>
        <end position="48"/>
    </location>
</feature>
<dbReference type="Gramene" id="AET6Gv20954000.17">
    <property type="protein sequence ID" value="AET6Gv20954000.17"/>
    <property type="gene ID" value="AET6Gv20954000"/>
</dbReference>
<reference evidence="3" key="1">
    <citation type="journal article" date="2014" name="Science">
        <title>Ancient hybridizations among the ancestral genomes of bread wheat.</title>
        <authorList>
            <consortium name="International Wheat Genome Sequencing Consortium,"/>
            <person name="Marcussen T."/>
            <person name="Sandve S.R."/>
            <person name="Heier L."/>
            <person name="Spannagl M."/>
            <person name="Pfeifer M."/>
            <person name="Jakobsen K.S."/>
            <person name="Wulff B.B."/>
            <person name="Steuernagel B."/>
            <person name="Mayer K.F."/>
            <person name="Olsen O.A."/>
        </authorList>
    </citation>
    <scope>NUCLEOTIDE SEQUENCE [LARGE SCALE GENOMIC DNA]</scope>
    <source>
        <strain evidence="3">cv. AL8/78</strain>
    </source>
</reference>
<name>A0A453Q287_AEGTS</name>
<keyword evidence="3" id="KW-1185">Reference proteome</keyword>
<dbReference type="EnsemblPlants" id="AET6Gv20954000.17">
    <property type="protein sequence ID" value="AET6Gv20954000.17"/>
    <property type="gene ID" value="AET6Gv20954000"/>
</dbReference>
<feature type="compositionally biased region" description="Low complexity" evidence="1">
    <location>
        <begin position="31"/>
        <end position="42"/>
    </location>
</feature>
<protein>
    <submittedName>
        <fullName evidence="2">Uncharacterized protein</fullName>
    </submittedName>
</protein>
<reference evidence="2" key="3">
    <citation type="journal article" date="2017" name="Nature">
        <title>Genome sequence of the progenitor of the wheat D genome Aegilops tauschii.</title>
        <authorList>
            <person name="Luo M.C."/>
            <person name="Gu Y.Q."/>
            <person name="Puiu D."/>
            <person name="Wang H."/>
            <person name="Twardziok S.O."/>
            <person name="Deal K.R."/>
            <person name="Huo N."/>
            <person name="Zhu T."/>
            <person name="Wang L."/>
            <person name="Wang Y."/>
            <person name="McGuire P.E."/>
            <person name="Liu S."/>
            <person name="Long H."/>
            <person name="Ramasamy R.K."/>
            <person name="Rodriguez J.C."/>
            <person name="Van S.L."/>
            <person name="Yuan L."/>
            <person name="Wang Z."/>
            <person name="Xia Z."/>
            <person name="Xiao L."/>
            <person name="Anderson O.D."/>
            <person name="Ouyang S."/>
            <person name="Liang Y."/>
            <person name="Zimin A.V."/>
            <person name="Pertea G."/>
            <person name="Qi P."/>
            <person name="Bennetzen J.L."/>
            <person name="Dai X."/>
            <person name="Dawson M.W."/>
            <person name="Muller H.G."/>
            <person name="Kugler K."/>
            <person name="Rivarola-Duarte L."/>
            <person name="Spannagl M."/>
            <person name="Mayer K.F.X."/>
            <person name="Lu F.H."/>
            <person name="Bevan M.W."/>
            <person name="Leroy P."/>
            <person name="Li P."/>
            <person name="You F.M."/>
            <person name="Sun Q."/>
            <person name="Liu Z."/>
            <person name="Lyons E."/>
            <person name="Wicker T."/>
            <person name="Salzberg S.L."/>
            <person name="Devos K.M."/>
            <person name="Dvorak J."/>
        </authorList>
    </citation>
    <scope>NUCLEOTIDE SEQUENCE [LARGE SCALE GENOMIC DNA]</scope>
    <source>
        <strain evidence="2">cv. AL8/78</strain>
    </source>
</reference>